<evidence type="ECO:0000313" key="2">
    <source>
        <dbReference type="EMBL" id="CAE6509567.1"/>
    </source>
</evidence>
<name>A0A8H3D672_9AGAM</name>
<gene>
    <name evidence="2" type="ORF">RDB_LOCUS150735</name>
</gene>
<accession>A0A8H3D672</accession>
<dbReference type="SUPFAM" id="SSF56112">
    <property type="entry name" value="Protein kinase-like (PK-like)"/>
    <property type="match status" value="1"/>
</dbReference>
<dbReference type="GO" id="GO:0004672">
    <property type="term" value="F:protein kinase activity"/>
    <property type="evidence" value="ECO:0007669"/>
    <property type="project" value="InterPro"/>
</dbReference>
<dbReference type="PROSITE" id="PS50011">
    <property type="entry name" value="PROTEIN_KINASE_DOM"/>
    <property type="match status" value="1"/>
</dbReference>
<dbReference type="GO" id="GO:0005524">
    <property type="term" value="F:ATP binding"/>
    <property type="evidence" value="ECO:0007669"/>
    <property type="project" value="InterPro"/>
</dbReference>
<dbReference type="InterPro" id="IPR011009">
    <property type="entry name" value="Kinase-like_dom_sf"/>
</dbReference>
<evidence type="ECO:0000313" key="3">
    <source>
        <dbReference type="Proteomes" id="UP000663843"/>
    </source>
</evidence>
<dbReference type="Proteomes" id="UP000663843">
    <property type="component" value="Unassembled WGS sequence"/>
</dbReference>
<dbReference type="Pfam" id="PF07714">
    <property type="entry name" value="PK_Tyr_Ser-Thr"/>
    <property type="match status" value="1"/>
</dbReference>
<protein>
    <recommendedName>
        <fullName evidence="1">Protein kinase domain-containing protein</fullName>
    </recommendedName>
</protein>
<reference evidence="2" key="1">
    <citation type="submission" date="2021-01" db="EMBL/GenBank/DDBJ databases">
        <authorList>
            <person name="Kaushik A."/>
        </authorList>
    </citation>
    <scope>NUCLEOTIDE SEQUENCE</scope>
    <source>
        <strain evidence="2">AG2-2IIIB</strain>
    </source>
</reference>
<dbReference type="Gene3D" id="1.10.510.10">
    <property type="entry name" value="Transferase(Phosphotransferase) domain 1"/>
    <property type="match status" value="2"/>
</dbReference>
<dbReference type="AlphaFoldDB" id="A0A8H3D672"/>
<proteinExistence type="predicted"/>
<feature type="domain" description="Protein kinase" evidence="1">
    <location>
        <begin position="9"/>
        <end position="256"/>
    </location>
</feature>
<dbReference type="InterPro" id="IPR000719">
    <property type="entry name" value="Prot_kinase_dom"/>
</dbReference>
<comment type="caution">
    <text evidence="2">The sequence shown here is derived from an EMBL/GenBank/DDBJ whole genome shotgun (WGS) entry which is preliminary data.</text>
</comment>
<sequence length="256" mass="28968">MDVTHLLETLSQHPVDGGGSCDIYQGKLHDGLIVALKIERPNPRSQPDGSESSVAQQRMWKMLKIWTECTHQNIVRLIGGAVLQTGIAAVYGWLEYGGIIEYLKRHPTADRFELASRNLGFSRVLDMLILIYLSEHPDMQRSEFFARERHYTQRLEGRKLRTETYYHTHDHTRLLQSYVQTNILVSSDGVPQIHLSPFSCTNLAEDGANNNTSSLNIRWAAPELLLAQSRGTFASDVYALGMTILASGNFRSRWVP</sequence>
<organism evidence="2 3">
    <name type="scientific">Rhizoctonia solani</name>
    <dbReference type="NCBI Taxonomy" id="456999"/>
    <lineage>
        <taxon>Eukaryota</taxon>
        <taxon>Fungi</taxon>
        <taxon>Dikarya</taxon>
        <taxon>Basidiomycota</taxon>
        <taxon>Agaricomycotina</taxon>
        <taxon>Agaricomycetes</taxon>
        <taxon>Cantharellales</taxon>
        <taxon>Ceratobasidiaceae</taxon>
        <taxon>Rhizoctonia</taxon>
    </lineage>
</organism>
<evidence type="ECO:0000259" key="1">
    <source>
        <dbReference type="PROSITE" id="PS50011"/>
    </source>
</evidence>
<dbReference type="EMBL" id="CAJMWT010005779">
    <property type="protein sequence ID" value="CAE6509567.1"/>
    <property type="molecule type" value="Genomic_DNA"/>
</dbReference>
<dbReference type="InterPro" id="IPR001245">
    <property type="entry name" value="Ser-Thr/Tyr_kinase_cat_dom"/>
</dbReference>